<feature type="domain" description="DUF6534" evidence="2">
    <location>
        <begin position="102"/>
        <end position="189"/>
    </location>
</feature>
<dbReference type="PANTHER" id="PTHR40465:SF1">
    <property type="entry name" value="DUF6534 DOMAIN-CONTAINING PROTEIN"/>
    <property type="match status" value="1"/>
</dbReference>
<feature type="transmembrane region" description="Helical" evidence="1">
    <location>
        <begin position="20"/>
        <end position="42"/>
    </location>
</feature>
<keyword evidence="4" id="KW-1185">Reference proteome</keyword>
<feature type="transmembrane region" description="Helical" evidence="1">
    <location>
        <begin position="137"/>
        <end position="160"/>
    </location>
</feature>
<keyword evidence="1" id="KW-0812">Transmembrane</keyword>
<protein>
    <recommendedName>
        <fullName evidence="2">DUF6534 domain-containing protein</fullName>
    </recommendedName>
</protein>
<reference evidence="3" key="1">
    <citation type="submission" date="2023-03" db="EMBL/GenBank/DDBJ databases">
        <title>Massive genome expansion in bonnet fungi (Mycena s.s.) driven by repeated elements and novel gene families across ecological guilds.</title>
        <authorList>
            <consortium name="Lawrence Berkeley National Laboratory"/>
            <person name="Harder C.B."/>
            <person name="Miyauchi S."/>
            <person name="Viragh M."/>
            <person name="Kuo A."/>
            <person name="Thoen E."/>
            <person name="Andreopoulos B."/>
            <person name="Lu D."/>
            <person name="Skrede I."/>
            <person name="Drula E."/>
            <person name="Henrissat B."/>
            <person name="Morin E."/>
            <person name="Kohler A."/>
            <person name="Barry K."/>
            <person name="LaButti K."/>
            <person name="Morin E."/>
            <person name="Salamov A."/>
            <person name="Lipzen A."/>
            <person name="Mereny Z."/>
            <person name="Hegedus B."/>
            <person name="Baldrian P."/>
            <person name="Stursova M."/>
            <person name="Weitz H."/>
            <person name="Taylor A."/>
            <person name="Grigoriev I.V."/>
            <person name="Nagy L.G."/>
            <person name="Martin F."/>
            <person name="Kauserud H."/>
        </authorList>
    </citation>
    <scope>NUCLEOTIDE SEQUENCE</scope>
    <source>
        <strain evidence="3">9284</strain>
    </source>
</reference>
<evidence type="ECO:0000313" key="4">
    <source>
        <dbReference type="Proteomes" id="UP001221142"/>
    </source>
</evidence>
<dbReference type="InterPro" id="IPR045339">
    <property type="entry name" value="DUF6534"/>
</dbReference>
<feature type="transmembrane region" description="Helical" evidence="1">
    <location>
        <begin position="166"/>
        <end position="186"/>
    </location>
</feature>
<dbReference type="Proteomes" id="UP001221142">
    <property type="component" value="Unassembled WGS sequence"/>
</dbReference>
<dbReference type="PANTHER" id="PTHR40465">
    <property type="entry name" value="CHROMOSOME 1, WHOLE GENOME SHOTGUN SEQUENCE"/>
    <property type="match status" value="1"/>
</dbReference>
<evidence type="ECO:0000313" key="3">
    <source>
        <dbReference type="EMBL" id="KAJ7617239.1"/>
    </source>
</evidence>
<accession>A0AAD7BD22</accession>
<feature type="non-terminal residue" evidence="3">
    <location>
        <position position="1"/>
    </location>
</feature>
<organism evidence="3 4">
    <name type="scientific">Roridomyces roridus</name>
    <dbReference type="NCBI Taxonomy" id="1738132"/>
    <lineage>
        <taxon>Eukaryota</taxon>
        <taxon>Fungi</taxon>
        <taxon>Dikarya</taxon>
        <taxon>Basidiomycota</taxon>
        <taxon>Agaricomycotina</taxon>
        <taxon>Agaricomycetes</taxon>
        <taxon>Agaricomycetidae</taxon>
        <taxon>Agaricales</taxon>
        <taxon>Marasmiineae</taxon>
        <taxon>Mycenaceae</taxon>
        <taxon>Roridomyces</taxon>
    </lineage>
</organism>
<feature type="transmembrane region" description="Helical" evidence="1">
    <location>
        <begin position="92"/>
        <end position="116"/>
    </location>
</feature>
<dbReference type="Pfam" id="PF20152">
    <property type="entry name" value="DUF6534"/>
    <property type="match status" value="1"/>
</dbReference>
<keyword evidence="1" id="KW-1133">Transmembrane helix</keyword>
<comment type="caution">
    <text evidence="3">The sequence shown here is derived from an EMBL/GenBank/DDBJ whole genome shotgun (WGS) entry which is preliminary data.</text>
</comment>
<keyword evidence="1" id="KW-0472">Membrane</keyword>
<dbReference type="AlphaFoldDB" id="A0AAD7BD22"/>
<evidence type="ECO:0000259" key="2">
    <source>
        <dbReference type="Pfam" id="PF20152"/>
    </source>
</evidence>
<name>A0AAD7BD22_9AGAR</name>
<evidence type="ECO:0000256" key="1">
    <source>
        <dbReference type="SAM" id="Phobius"/>
    </source>
</evidence>
<feature type="transmembrane region" description="Helical" evidence="1">
    <location>
        <begin position="54"/>
        <end position="80"/>
    </location>
</feature>
<dbReference type="EMBL" id="JARKIF010000021">
    <property type="protein sequence ID" value="KAJ7617239.1"/>
    <property type="molecule type" value="Genomic_DNA"/>
</dbReference>
<proteinExistence type="predicted"/>
<gene>
    <name evidence="3" type="ORF">FB45DRAFT_933706</name>
</gene>
<sequence length="206" mass="23606">MLYNWLVVHYGDPDSFQVKSTWTFSVGILLTNLIILIVELFLTYRVYLLSNGNWILCSVIILLSLLFFVFELVAVVRMFQLQELALFYKFEWISSVGLACASTADALIAVSLCWYLMKTRTGIQTRTNSIVTRLMLYAINTGLLTSVVVLMDMICFLTMPDNLIHLSFNIMAGKLYSNSLLATLNFRDSIRKRNKDGITTFSFFNR</sequence>